<feature type="compositionally biased region" description="Pro residues" evidence="1">
    <location>
        <begin position="152"/>
        <end position="165"/>
    </location>
</feature>
<reference evidence="3" key="1">
    <citation type="submission" date="2024-04" db="EMBL/GenBank/DDBJ databases">
        <authorList>
            <person name="Shaw F."/>
            <person name="Minotto A."/>
        </authorList>
    </citation>
    <scope>NUCLEOTIDE SEQUENCE [LARGE SCALE GENOMIC DNA]</scope>
</reference>
<gene>
    <name evidence="2" type="ORF">GFSPODELE1_LOCUS2398</name>
</gene>
<evidence type="ECO:0000313" key="3">
    <source>
        <dbReference type="Proteomes" id="UP001497453"/>
    </source>
</evidence>
<protein>
    <submittedName>
        <fullName evidence="2">Uncharacterized protein</fullName>
    </submittedName>
</protein>
<dbReference type="EMBL" id="OZ037954">
    <property type="protein sequence ID" value="CAL1698909.1"/>
    <property type="molecule type" value="Genomic_DNA"/>
</dbReference>
<organism evidence="2 3">
    <name type="scientific">Somion occarium</name>
    <dbReference type="NCBI Taxonomy" id="3059160"/>
    <lineage>
        <taxon>Eukaryota</taxon>
        <taxon>Fungi</taxon>
        <taxon>Dikarya</taxon>
        <taxon>Basidiomycota</taxon>
        <taxon>Agaricomycotina</taxon>
        <taxon>Agaricomycetes</taxon>
        <taxon>Polyporales</taxon>
        <taxon>Cerrenaceae</taxon>
        <taxon>Somion</taxon>
    </lineage>
</organism>
<feature type="region of interest" description="Disordered" evidence="1">
    <location>
        <begin position="128"/>
        <end position="191"/>
    </location>
</feature>
<evidence type="ECO:0000256" key="1">
    <source>
        <dbReference type="SAM" id="MobiDB-lite"/>
    </source>
</evidence>
<keyword evidence="3" id="KW-1185">Reference proteome</keyword>
<evidence type="ECO:0000313" key="2">
    <source>
        <dbReference type="EMBL" id="CAL1698909.1"/>
    </source>
</evidence>
<proteinExistence type="predicted"/>
<dbReference type="Proteomes" id="UP001497453">
    <property type="component" value="Chromosome 11"/>
</dbReference>
<sequence length="406" mass="45084">MFRVQHNRPSNFPVHRSEGIKAIQVVPFLDHWLLSFATMPISRDLTPYIWNRDLESPESPSTGQRTFRSSRTIARAIRQPGNQLTPISEGRMIAQSPTMPVVPPPHYGGTLMPQSFYLPATSVTLTPPPPYAPSSTPNYRSSTGQRALMPMATPPPQYPYNPPARSPASVPTPRSLSGRPLLTPSTQGPRYPKMTRVVVDERTATEGNPPGSQPTMLNRALEETSFNNLNFQDGDRWAVDSDPQKVAQYCRVPFMHARRGESVTASRANRIGLCHNFLPYLIVITAKNESTGVVIDELIKGLYEAIRGQITTAETVALQKLFDDPYTRRFSHLDIRGATSGLTGLRLLGNFTYFRGMKFAKYVHGVPVFTILLRGPNDIITPVKISCGYEFGLNAIGTSLKLSRAY</sequence>
<accession>A0ABP1CW65</accession>
<name>A0ABP1CW65_9APHY</name>